<organism evidence="1 2">
    <name type="scientific">Pseudomonas luteola</name>
    <dbReference type="NCBI Taxonomy" id="47886"/>
    <lineage>
        <taxon>Bacteria</taxon>
        <taxon>Pseudomonadati</taxon>
        <taxon>Pseudomonadota</taxon>
        <taxon>Gammaproteobacteria</taxon>
        <taxon>Pseudomonadales</taxon>
        <taxon>Pseudomonadaceae</taxon>
        <taxon>Pseudomonas</taxon>
    </lineage>
</organism>
<dbReference type="Proteomes" id="UP000250443">
    <property type="component" value="Unassembled WGS sequence"/>
</dbReference>
<name>A0A2X2C591_PSELU</name>
<accession>A0A2X2C591</accession>
<evidence type="ECO:0000313" key="1">
    <source>
        <dbReference type="EMBL" id="SPZ02474.1"/>
    </source>
</evidence>
<reference evidence="1 2" key="1">
    <citation type="submission" date="2018-06" db="EMBL/GenBank/DDBJ databases">
        <authorList>
            <consortium name="Pathogen Informatics"/>
            <person name="Doyle S."/>
        </authorList>
    </citation>
    <scope>NUCLEOTIDE SEQUENCE [LARGE SCALE GENOMIC DNA]</scope>
    <source>
        <strain evidence="1 2">NCTC11842</strain>
    </source>
</reference>
<sequence length="46" mass="5299">MTTTLQERREQLNVLMEESRAKAKALGIHFDFRTAKLAARRIVLGK</sequence>
<evidence type="ECO:0000313" key="2">
    <source>
        <dbReference type="Proteomes" id="UP000250443"/>
    </source>
</evidence>
<gene>
    <name evidence="1" type="ORF">NCTC11842_00629</name>
</gene>
<proteinExistence type="predicted"/>
<protein>
    <submittedName>
        <fullName evidence="1">Uncharacterized protein</fullName>
    </submittedName>
</protein>
<dbReference type="AlphaFoldDB" id="A0A2X2C591"/>
<dbReference type="EMBL" id="UAUF01000007">
    <property type="protein sequence ID" value="SPZ02474.1"/>
    <property type="molecule type" value="Genomic_DNA"/>
</dbReference>